<keyword evidence="2" id="KW-1185">Reference proteome</keyword>
<organism evidence="1 2">
    <name type="scientific">Prunus yedoensis var. nudiflora</name>
    <dbReference type="NCBI Taxonomy" id="2094558"/>
    <lineage>
        <taxon>Eukaryota</taxon>
        <taxon>Viridiplantae</taxon>
        <taxon>Streptophyta</taxon>
        <taxon>Embryophyta</taxon>
        <taxon>Tracheophyta</taxon>
        <taxon>Spermatophyta</taxon>
        <taxon>Magnoliopsida</taxon>
        <taxon>eudicotyledons</taxon>
        <taxon>Gunneridae</taxon>
        <taxon>Pentapetalae</taxon>
        <taxon>rosids</taxon>
        <taxon>fabids</taxon>
        <taxon>Rosales</taxon>
        <taxon>Rosaceae</taxon>
        <taxon>Amygdaloideae</taxon>
        <taxon>Amygdaleae</taxon>
        <taxon>Prunus</taxon>
    </lineage>
</organism>
<dbReference type="Proteomes" id="UP000250321">
    <property type="component" value="Unassembled WGS sequence"/>
</dbReference>
<dbReference type="AlphaFoldDB" id="A0A314V3I2"/>
<reference evidence="1 2" key="1">
    <citation type="submission" date="2018-02" db="EMBL/GenBank/DDBJ databases">
        <title>Draft genome of wild Prunus yedoensis var. nudiflora.</title>
        <authorList>
            <person name="Baek S."/>
            <person name="Kim J.-H."/>
            <person name="Choi K."/>
            <person name="Kim G.-B."/>
            <person name="Cho A."/>
            <person name="Jang H."/>
            <person name="Shin C.-H."/>
            <person name="Yu H.-J."/>
            <person name="Mun J.-H."/>
        </authorList>
    </citation>
    <scope>NUCLEOTIDE SEQUENCE [LARGE SCALE GENOMIC DNA]</scope>
    <source>
        <strain evidence="2">cv. Jeju island</strain>
        <tissue evidence="1">Leaf</tissue>
    </source>
</reference>
<dbReference type="EMBL" id="PJQY01002872">
    <property type="protein sequence ID" value="PQM42079.1"/>
    <property type="molecule type" value="Genomic_DNA"/>
</dbReference>
<accession>A0A314V3I2</accession>
<proteinExistence type="predicted"/>
<evidence type="ECO:0000313" key="1">
    <source>
        <dbReference type="EMBL" id="PQM42079.1"/>
    </source>
</evidence>
<comment type="caution">
    <text evidence="1">The sequence shown here is derived from an EMBL/GenBank/DDBJ whole genome shotgun (WGS) entry which is preliminary data.</text>
</comment>
<protein>
    <submittedName>
        <fullName evidence="1">Uncharacterized protein</fullName>
    </submittedName>
</protein>
<evidence type="ECO:0000313" key="2">
    <source>
        <dbReference type="Proteomes" id="UP000250321"/>
    </source>
</evidence>
<sequence>MLDSRSEVSAQPTVRMDRLCHRRLALRSGVEGGVGLLEVQEKEGADEISTWTGGLWIGSRRWVLVLE</sequence>
<gene>
    <name evidence="1" type="ORF">Pyn_23298</name>
</gene>
<name>A0A314V3I2_PRUYE</name>